<dbReference type="PANTHER" id="PTHR23011:SF28">
    <property type="entry name" value="CYCLIC NUCLEOTIDE-BINDING DOMAIN CONTAINING PROTEIN"/>
    <property type="match status" value="1"/>
</dbReference>
<dbReference type="CDD" id="cd00038">
    <property type="entry name" value="CAP_ED"/>
    <property type="match status" value="2"/>
</dbReference>
<accession>A0A1R2CSR1</accession>
<dbReference type="PROSITE" id="PS50042">
    <property type="entry name" value="CNMP_BINDING_3"/>
    <property type="match status" value="2"/>
</dbReference>
<dbReference type="InterPro" id="IPR018490">
    <property type="entry name" value="cNMP-bd_dom_sf"/>
</dbReference>
<dbReference type="SUPFAM" id="SSF51206">
    <property type="entry name" value="cAMP-binding domain-like"/>
    <property type="match status" value="2"/>
</dbReference>
<feature type="domain" description="Cyclic nucleotide-binding" evidence="1">
    <location>
        <begin position="188"/>
        <end position="272"/>
    </location>
</feature>
<sequence length="453" mass="52243">MSSDLEKVLLSPKSLKENSLEPHEATLQKVIKLLSLGKLHRNSKQLLIIQALTRKVKFFIQKIGELGEAIHYDCCKVMMHEFVPDNEYVFKCGETGNKFYIILEGIVKVVVPIIKDDIVNMVTVAQLYSGMAFGELALIKDQPRSASILCAKDCHFAVLVKEDYLKILGKTESRILDMNIEFLKGIPYFTKWTKKKLEKLTYYFSPLKFMRKQVVFSTQGHPKYVYIVKSGEFELTKNLTLNESGSKEKNFTVKVALLGRGEIFGEEEVINNELYKNNCTCYSTIGELICITAENFLLKIYQKNEPTDDVKRQVKYIIRKSRLDHFRKFLVEKDNKAFALTKKISNTPSITSGIKRKSPSLTDNPKWKYNPLSERELKKIKIKAMGYPGKVKMYININIPFESNKTEETHRSLSPKEHNRSLIEMTCHQPGGYYRGKLKKPKMPFKTISDYLI</sequence>
<dbReference type="Pfam" id="PF00027">
    <property type="entry name" value="cNMP_binding"/>
    <property type="match status" value="2"/>
</dbReference>
<dbReference type="Gene3D" id="2.60.120.10">
    <property type="entry name" value="Jelly Rolls"/>
    <property type="match status" value="2"/>
</dbReference>
<dbReference type="OrthoDB" id="21144at2759"/>
<dbReference type="InterPro" id="IPR000595">
    <property type="entry name" value="cNMP-bd_dom"/>
</dbReference>
<evidence type="ECO:0000313" key="2">
    <source>
        <dbReference type="EMBL" id="OMJ92047.1"/>
    </source>
</evidence>
<dbReference type="InterPro" id="IPR018488">
    <property type="entry name" value="cNMP-bd_CS"/>
</dbReference>
<dbReference type="InterPro" id="IPR014710">
    <property type="entry name" value="RmlC-like_jellyroll"/>
</dbReference>
<dbReference type="SMART" id="SM00100">
    <property type="entry name" value="cNMP"/>
    <property type="match status" value="2"/>
</dbReference>
<dbReference type="EMBL" id="MPUH01000069">
    <property type="protein sequence ID" value="OMJ92047.1"/>
    <property type="molecule type" value="Genomic_DNA"/>
</dbReference>
<dbReference type="PROSITE" id="PS00889">
    <property type="entry name" value="CNMP_BINDING_2"/>
    <property type="match status" value="1"/>
</dbReference>
<reference evidence="2 3" key="1">
    <citation type="submission" date="2016-11" db="EMBL/GenBank/DDBJ databases">
        <title>The macronuclear genome of Stentor coeruleus: a giant cell with tiny introns.</title>
        <authorList>
            <person name="Slabodnick M."/>
            <person name="Ruby J.G."/>
            <person name="Reiff S.B."/>
            <person name="Swart E.C."/>
            <person name="Gosai S."/>
            <person name="Prabakaran S."/>
            <person name="Witkowska E."/>
            <person name="Larue G.E."/>
            <person name="Fisher S."/>
            <person name="Freeman R.M."/>
            <person name="Gunawardena J."/>
            <person name="Chu W."/>
            <person name="Stover N.A."/>
            <person name="Gregory B.D."/>
            <person name="Nowacki M."/>
            <person name="Derisi J."/>
            <person name="Roy S.W."/>
            <person name="Marshall W.F."/>
            <person name="Sood P."/>
        </authorList>
    </citation>
    <scope>NUCLEOTIDE SEQUENCE [LARGE SCALE GENOMIC DNA]</scope>
    <source>
        <strain evidence="2">WM001</strain>
    </source>
</reference>
<dbReference type="AlphaFoldDB" id="A0A1R2CSR1"/>
<proteinExistence type="predicted"/>
<protein>
    <recommendedName>
        <fullName evidence="1">Cyclic nucleotide-binding domain-containing protein</fullName>
    </recommendedName>
</protein>
<organism evidence="2 3">
    <name type="scientific">Stentor coeruleus</name>
    <dbReference type="NCBI Taxonomy" id="5963"/>
    <lineage>
        <taxon>Eukaryota</taxon>
        <taxon>Sar</taxon>
        <taxon>Alveolata</taxon>
        <taxon>Ciliophora</taxon>
        <taxon>Postciliodesmatophora</taxon>
        <taxon>Heterotrichea</taxon>
        <taxon>Heterotrichida</taxon>
        <taxon>Stentoridae</taxon>
        <taxon>Stentor</taxon>
    </lineage>
</organism>
<dbReference type="Proteomes" id="UP000187209">
    <property type="component" value="Unassembled WGS sequence"/>
</dbReference>
<comment type="caution">
    <text evidence="2">The sequence shown here is derived from an EMBL/GenBank/DDBJ whole genome shotgun (WGS) entry which is preliminary data.</text>
</comment>
<evidence type="ECO:0000313" key="3">
    <source>
        <dbReference type="Proteomes" id="UP000187209"/>
    </source>
</evidence>
<keyword evidence="3" id="KW-1185">Reference proteome</keyword>
<name>A0A1R2CSR1_9CILI</name>
<gene>
    <name evidence="2" type="ORF">SteCoe_5249</name>
</gene>
<evidence type="ECO:0000259" key="1">
    <source>
        <dbReference type="PROSITE" id="PS50042"/>
    </source>
</evidence>
<feature type="domain" description="Cyclic nucleotide-binding" evidence="1">
    <location>
        <begin position="82"/>
        <end position="185"/>
    </location>
</feature>
<dbReference type="PANTHER" id="PTHR23011">
    <property type="entry name" value="CYCLIC NUCLEOTIDE-BINDING DOMAIN CONTAINING PROTEIN"/>
    <property type="match status" value="1"/>
</dbReference>